<dbReference type="PANTHER" id="PTHR37542">
    <property type="entry name" value="HELO DOMAIN-CONTAINING PROTEIN-RELATED"/>
    <property type="match status" value="1"/>
</dbReference>
<organism evidence="2 3">
    <name type="scientific">Fusarium pseudograminearum (strain CS3096)</name>
    <name type="common">Wheat and barley crown-rot fungus</name>
    <dbReference type="NCBI Taxonomy" id="1028729"/>
    <lineage>
        <taxon>Eukaryota</taxon>
        <taxon>Fungi</taxon>
        <taxon>Dikarya</taxon>
        <taxon>Ascomycota</taxon>
        <taxon>Pezizomycotina</taxon>
        <taxon>Sordariomycetes</taxon>
        <taxon>Hypocreomycetidae</taxon>
        <taxon>Hypocreales</taxon>
        <taxon>Nectriaceae</taxon>
        <taxon>Fusarium</taxon>
    </lineage>
</organism>
<keyword evidence="3" id="KW-1185">Reference proteome</keyword>
<dbReference type="PROSITE" id="PS50011">
    <property type="entry name" value="PROTEIN_KINASE_DOM"/>
    <property type="match status" value="1"/>
</dbReference>
<dbReference type="GO" id="GO:0005524">
    <property type="term" value="F:ATP binding"/>
    <property type="evidence" value="ECO:0007669"/>
    <property type="project" value="InterPro"/>
</dbReference>
<dbReference type="HOGENOM" id="CLU_028627_0_0_1"/>
<dbReference type="GeneID" id="20369783"/>
<evidence type="ECO:0000259" key="1">
    <source>
        <dbReference type="PROSITE" id="PS50011"/>
    </source>
</evidence>
<dbReference type="eggNOG" id="ENOG502QUMI">
    <property type="taxonomic scope" value="Eukaryota"/>
</dbReference>
<dbReference type="GO" id="GO:0004672">
    <property type="term" value="F:protein kinase activity"/>
    <property type="evidence" value="ECO:0007669"/>
    <property type="project" value="InterPro"/>
</dbReference>
<comment type="caution">
    <text evidence="2">The sequence shown here is derived from an EMBL/GenBank/DDBJ whole genome shotgun (WGS) entry which is preliminary data.</text>
</comment>
<dbReference type="InterPro" id="IPR011009">
    <property type="entry name" value="Kinase-like_dom_sf"/>
</dbReference>
<dbReference type="InterPro" id="IPR000719">
    <property type="entry name" value="Prot_kinase_dom"/>
</dbReference>
<dbReference type="PANTHER" id="PTHR37542:SF1">
    <property type="entry name" value="PRION-INHIBITION AND PROPAGATION HELO DOMAIN-CONTAINING PROTEIN"/>
    <property type="match status" value="1"/>
</dbReference>
<proteinExistence type="predicted"/>
<dbReference type="EMBL" id="AFNW01000402">
    <property type="protein sequence ID" value="EKJ68655.1"/>
    <property type="molecule type" value="Genomic_DNA"/>
</dbReference>
<dbReference type="OrthoDB" id="1911848at2759"/>
<feature type="domain" description="Protein kinase" evidence="1">
    <location>
        <begin position="89"/>
        <end position="375"/>
    </location>
</feature>
<dbReference type="RefSeq" id="XP_009262558.1">
    <property type="nucleotide sequence ID" value="XM_009264283.1"/>
</dbReference>
<accession>K3VXC4</accession>
<gene>
    <name evidence="2" type="ORF">FPSE_11166</name>
</gene>
<dbReference type="AlphaFoldDB" id="K3VXC4"/>
<dbReference type="KEGG" id="fpu:FPSE_11166"/>
<evidence type="ECO:0000313" key="3">
    <source>
        <dbReference type="Proteomes" id="UP000007978"/>
    </source>
</evidence>
<dbReference type="Gene3D" id="1.10.510.10">
    <property type="entry name" value="Transferase(Phosphotransferase) domain 1"/>
    <property type="match status" value="1"/>
</dbReference>
<name>K3VXC4_FUSPC</name>
<dbReference type="SUPFAM" id="SSF56112">
    <property type="entry name" value="Protein kinase-like (PK-like)"/>
    <property type="match status" value="1"/>
</dbReference>
<dbReference type="Proteomes" id="UP000007978">
    <property type="component" value="Chromosome 1"/>
</dbReference>
<evidence type="ECO:0000313" key="2">
    <source>
        <dbReference type="EMBL" id="EKJ68655.1"/>
    </source>
</evidence>
<protein>
    <recommendedName>
        <fullName evidence="1">Protein kinase domain-containing protein</fullName>
    </recommendedName>
</protein>
<sequence length="391" mass="44287">MYAFKKKSIDESISELEKWQSTFDISWLLILKVANQTLATGDQMIATQERLPNVTEGLISQSHPKPEADRAVFLRPDGIDMSTASLITFCEARHFTKGSESLILDSLTCSSTSKISRSLVVKDVKSLAQKLYAHQDPGYGLFKCKGVLKRDTRDQNEDQLNFTLVFKVPRYLLEPRSMRKMLLRAECPNSLSEVVRIGQELAKAVSYIHLLDFVHKKICPESILLLRHIEKDYLAAYLVGFQKFRKDGGMTSLLGSSDWPQMLYCHPKRYGQRPEDAYIMQHDIYSLGVCLLEIGLWESLVRYGESGQLVPSQLIKDYLPSSGMGSIESLKQHLVMLARTRLPRRIGSKYAEIVETCLTCLDDGNADFGDESEFLDADGVLVGVRYIEKLR</sequence>
<reference evidence="2 3" key="1">
    <citation type="journal article" date="2012" name="PLoS Pathog.">
        <title>Comparative pathogenomics reveals horizontally acquired novel virulence genes in fungi infecting cereal hosts.</title>
        <authorList>
            <person name="Gardiner D.M."/>
            <person name="McDonald M.C."/>
            <person name="Covarelli L."/>
            <person name="Solomon P.S."/>
            <person name="Rusu A.G."/>
            <person name="Marshall M."/>
            <person name="Kazan K."/>
            <person name="Chakraborty S."/>
            <person name="McDonald B.A."/>
            <person name="Manners J.M."/>
        </authorList>
    </citation>
    <scope>NUCLEOTIDE SEQUENCE [LARGE SCALE GENOMIC DNA]</scope>
    <source>
        <strain evidence="2 3">CS3096</strain>
    </source>
</reference>